<name>A0A0C5BXG1_9ARCH</name>
<dbReference type="KEGG" id="nid:NPIRD3C_0409"/>
<sequence length="72" mass="8406">MTSVMKDINDIMPKIPNMKWGALMNKPPTNDKVEEMNKIFPSNGKWHTIFEEKDSVTIDGKEIRKKDPTKWT</sequence>
<proteinExistence type="predicted"/>
<dbReference type="EMBL" id="CP010868">
    <property type="protein sequence ID" value="AJM91625.1"/>
    <property type="molecule type" value="Genomic_DNA"/>
</dbReference>
<organism evidence="1 2">
    <name type="scientific">Nitrosopumilus piranensis</name>
    <dbReference type="NCBI Taxonomy" id="1582439"/>
    <lineage>
        <taxon>Archaea</taxon>
        <taxon>Nitrososphaerota</taxon>
        <taxon>Nitrososphaeria</taxon>
        <taxon>Nitrosopumilales</taxon>
        <taxon>Nitrosopumilaceae</taxon>
        <taxon>Nitrosopumilus</taxon>
    </lineage>
</organism>
<dbReference type="Proteomes" id="UP000032027">
    <property type="component" value="Chromosome"/>
</dbReference>
<reference evidence="1 2" key="2">
    <citation type="journal article" date="2016" name="ISME J.">
        <title>Physiological and genomic characterization of two novel marine thaumarchaeal strains indicates niche differentiation.</title>
        <authorList>
            <person name="Bayer B."/>
            <person name="Vojvoda J."/>
            <person name="Offre P."/>
            <person name="Alves R.J."/>
            <person name="Elisabeth N.H."/>
            <person name="Garcia J.A."/>
            <person name="Volland J.M."/>
            <person name="Srivastava A."/>
            <person name="Schleper C."/>
            <person name="Herndl G.J."/>
        </authorList>
    </citation>
    <scope>NUCLEOTIDE SEQUENCE [LARGE SCALE GENOMIC DNA]</scope>
    <source>
        <strain evidence="1 2">D3C</strain>
    </source>
</reference>
<evidence type="ECO:0000313" key="2">
    <source>
        <dbReference type="Proteomes" id="UP000032027"/>
    </source>
</evidence>
<keyword evidence="2" id="KW-1185">Reference proteome</keyword>
<dbReference type="HOGENOM" id="CLU_2783856_0_0_2"/>
<protein>
    <submittedName>
        <fullName evidence="1">Uncharacterized protein</fullName>
    </submittedName>
</protein>
<reference evidence="2" key="1">
    <citation type="submission" date="2015-02" db="EMBL/GenBank/DDBJ databases">
        <title>Characterization of two novel Thaumarchaeota isolated from the Northern Adriatic Sea.</title>
        <authorList>
            <person name="Bayer B."/>
            <person name="Vojvoda J."/>
            <person name="Offre P."/>
            <person name="Srivastava A."/>
            <person name="Elisabeth N."/>
            <person name="Garcia J.A.L."/>
            <person name="Schleper C."/>
            <person name="Herndl G.J."/>
        </authorList>
    </citation>
    <scope>NUCLEOTIDE SEQUENCE [LARGE SCALE GENOMIC DNA]</scope>
    <source>
        <strain evidence="2">D3C</strain>
    </source>
</reference>
<accession>A0A0C5BXG1</accession>
<gene>
    <name evidence="1" type="ORF">NPIRD3C_0409</name>
</gene>
<evidence type="ECO:0000313" key="1">
    <source>
        <dbReference type="EMBL" id="AJM91625.1"/>
    </source>
</evidence>
<dbReference type="AlphaFoldDB" id="A0A0C5BXG1"/>
<dbReference type="STRING" id="1582439.NPIRD3C_0409"/>
<reference evidence="1 2" key="3">
    <citation type="journal article" date="2019" name="Int. J. Syst. Evol. Microbiol.">
        <title>Nitrosopumilus adriaticus sp. nov. and Nitrosopumilus piranensis sp. nov., two ammonia-oxidizing archaea from the Adriatic Sea and members of the class Nitrososphaeria.</title>
        <authorList>
            <person name="Bayer B."/>
            <person name="Vojvoda J."/>
            <person name="Reinthaler T."/>
            <person name="Reyes C."/>
            <person name="Pinto M."/>
            <person name="Herndl G.J."/>
        </authorList>
    </citation>
    <scope>NUCLEOTIDE SEQUENCE [LARGE SCALE GENOMIC DNA]</scope>
    <source>
        <strain evidence="1 2">D3C</strain>
    </source>
</reference>